<dbReference type="PANTHER" id="PTHR33678:SF1">
    <property type="entry name" value="BLL1576 PROTEIN"/>
    <property type="match status" value="1"/>
</dbReference>
<feature type="domain" description="Transposase TnpC homeodomain" evidence="4">
    <location>
        <begin position="45"/>
        <end position="121"/>
    </location>
</feature>
<keyword evidence="1" id="KW-0175">Coiled coil</keyword>
<dbReference type="InterPro" id="IPR024463">
    <property type="entry name" value="Transposase_TnpC_homeodom"/>
</dbReference>
<evidence type="ECO:0000313" key="6">
    <source>
        <dbReference type="EMBL" id="MBB3967381.1"/>
    </source>
</evidence>
<dbReference type="EMBL" id="JACIDW010000051">
    <property type="protein sequence ID" value="MBB3967381.1"/>
    <property type="molecule type" value="Genomic_DNA"/>
</dbReference>
<evidence type="ECO:0000313" key="7">
    <source>
        <dbReference type="Proteomes" id="UP000582090"/>
    </source>
</evidence>
<dbReference type="NCBIfam" id="NF033517">
    <property type="entry name" value="transpos_IS66"/>
    <property type="match status" value="1"/>
</dbReference>
<feature type="domain" description="Transposase IS66 central" evidence="2">
    <location>
        <begin position="186"/>
        <end position="488"/>
    </location>
</feature>
<accession>A0A7W6CVX5</accession>
<feature type="domain" description="Transposase IS66 C-terminal" evidence="5">
    <location>
        <begin position="495"/>
        <end position="532"/>
    </location>
</feature>
<evidence type="ECO:0000256" key="1">
    <source>
        <dbReference type="SAM" id="Coils"/>
    </source>
</evidence>
<reference evidence="6 7" key="1">
    <citation type="submission" date="2020-08" db="EMBL/GenBank/DDBJ databases">
        <title>Genomic Encyclopedia of Type Strains, Phase IV (KMG-IV): sequencing the most valuable type-strain genomes for metagenomic binning, comparative biology and taxonomic classification.</title>
        <authorList>
            <person name="Goeker M."/>
        </authorList>
    </citation>
    <scope>NUCLEOTIDE SEQUENCE [LARGE SCALE GENOMIC DNA]</scope>
    <source>
        <strain evidence="6 7">DSM 26575</strain>
    </source>
</reference>
<dbReference type="Pfam" id="PF13817">
    <property type="entry name" value="DDE_Tnp_IS66_C"/>
    <property type="match status" value="1"/>
</dbReference>
<protein>
    <submittedName>
        <fullName evidence="6">Transposase</fullName>
    </submittedName>
</protein>
<organism evidence="6 7">
    <name type="scientific">Rhizobium metallidurans</name>
    <dbReference type="NCBI Taxonomy" id="1265931"/>
    <lineage>
        <taxon>Bacteria</taxon>
        <taxon>Pseudomonadati</taxon>
        <taxon>Pseudomonadota</taxon>
        <taxon>Alphaproteobacteria</taxon>
        <taxon>Hyphomicrobiales</taxon>
        <taxon>Rhizobiaceae</taxon>
        <taxon>Rhizobium/Agrobacterium group</taxon>
        <taxon>Rhizobium</taxon>
    </lineage>
</organism>
<dbReference type="InterPro" id="IPR004291">
    <property type="entry name" value="Transposase_IS66_central"/>
</dbReference>
<evidence type="ECO:0000259" key="3">
    <source>
        <dbReference type="Pfam" id="PF13005"/>
    </source>
</evidence>
<sequence>MDDAASEIARLRAALAASEARVASAEADLAQVRAVVTTSEAMIRHLKLEIAKLRREQYGQSSERRARLIDQMELQLEELEADATEDEIAAERVAAEVVQVPAFERRRPVRKPFPEHLPRERLIIEAPSTCTCCGSARIMKMGEDVTETLEVIPRQWKVIQTVREKFTCRDCEKISQPPAPFHATPRGWAGPNLLATILFEKFGQHQPLNRQAERYAREGVDLSLSTLADQVGACATMLQPIHDLIRAHVLAAGRLHGDDTTVPLLARGATKQARLWTYVRDDRPFAGGAPPAALFYFSPDREKTHPNTHLAGWHGILQADAYGGYNDLYRADRSPAAVISALCWSHARRKFFELADIAGNVRKGKPAHEISPVALEAVARIDALFEIERGVNGTSAEERFAARQQHTRPLVDDLHDWLIVQRSQMSKHNPVAKAINYLFDKDGRWEAFTRFLDDGRLCMSNNAAERALRGIALGRKAWLFAGSQRGGERAAFMYSLIVTAKMNDIDPQAWLADILARMPNIPVSRLPELLPWNWSVAGSGDRWPPDGPPDACLHDRLRRCADRRKPRTHPGNRQQL</sequence>
<dbReference type="PANTHER" id="PTHR33678">
    <property type="entry name" value="BLL1576 PROTEIN"/>
    <property type="match status" value="1"/>
</dbReference>
<feature type="domain" description="Transposase IS66 zinc-finger binding" evidence="3">
    <location>
        <begin position="127"/>
        <end position="172"/>
    </location>
</feature>
<feature type="coiled-coil region" evidence="1">
    <location>
        <begin position="1"/>
        <end position="96"/>
    </location>
</feature>
<gene>
    <name evidence="6" type="ORF">GGQ67_005081</name>
</gene>
<dbReference type="Proteomes" id="UP000582090">
    <property type="component" value="Unassembled WGS sequence"/>
</dbReference>
<keyword evidence="7" id="KW-1185">Reference proteome</keyword>
<comment type="caution">
    <text evidence="6">The sequence shown here is derived from an EMBL/GenBank/DDBJ whole genome shotgun (WGS) entry which is preliminary data.</text>
</comment>
<evidence type="ECO:0000259" key="2">
    <source>
        <dbReference type="Pfam" id="PF03050"/>
    </source>
</evidence>
<evidence type="ECO:0000259" key="5">
    <source>
        <dbReference type="Pfam" id="PF13817"/>
    </source>
</evidence>
<dbReference type="InterPro" id="IPR052344">
    <property type="entry name" value="Transposase-related"/>
</dbReference>
<dbReference type="Pfam" id="PF13005">
    <property type="entry name" value="zf-IS66"/>
    <property type="match status" value="1"/>
</dbReference>
<name>A0A7W6CVX5_9HYPH</name>
<proteinExistence type="predicted"/>
<dbReference type="InterPro" id="IPR024474">
    <property type="entry name" value="Znf_dom_IS66"/>
</dbReference>
<dbReference type="Pfam" id="PF13007">
    <property type="entry name" value="LZ_Tnp_IS66"/>
    <property type="match status" value="1"/>
</dbReference>
<dbReference type="Pfam" id="PF03050">
    <property type="entry name" value="DDE_Tnp_IS66"/>
    <property type="match status" value="1"/>
</dbReference>
<evidence type="ECO:0000259" key="4">
    <source>
        <dbReference type="Pfam" id="PF13007"/>
    </source>
</evidence>
<dbReference type="InterPro" id="IPR039552">
    <property type="entry name" value="IS66_C"/>
</dbReference>
<dbReference type="AlphaFoldDB" id="A0A7W6CVX5"/>